<feature type="transmembrane region" description="Helical" evidence="7">
    <location>
        <begin position="247"/>
        <end position="268"/>
    </location>
</feature>
<dbReference type="InterPro" id="IPR020726">
    <property type="entry name" value="Bcl2_BH2_motif_CS"/>
</dbReference>
<evidence type="ECO:0000256" key="4">
    <source>
        <dbReference type="ARBA" id="ARBA00022703"/>
    </source>
</evidence>
<evidence type="ECO:0000256" key="7">
    <source>
        <dbReference type="SAM" id="Phobius"/>
    </source>
</evidence>
<dbReference type="SMART" id="SM00337">
    <property type="entry name" value="BCL"/>
    <property type="match status" value="1"/>
</dbReference>
<keyword evidence="4" id="KW-0053">Apoptosis</keyword>
<dbReference type="Pfam" id="PF00452">
    <property type="entry name" value="Bcl-2"/>
    <property type="match status" value="1"/>
</dbReference>
<dbReference type="PANTHER" id="PTHR11256">
    <property type="entry name" value="BCL-2 RELATED"/>
    <property type="match status" value="1"/>
</dbReference>
<dbReference type="InterPro" id="IPR036834">
    <property type="entry name" value="Bcl-2-like_sf"/>
</dbReference>
<evidence type="ECO:0000313" key="9">
    <source>
        <dbReference type="Proteomes" id="UP000694941"/>
    </source>
</evidence>
<dbReference type="Gene3D" id="1.10.437.10">
    <property type="entry name" value="Blc2-like"/>
    <property type="match status" value="1"/>
</dbReference>
<dbReference type="PROSITE" id="PS01258">
    <property type="entry name" value="BH2"/>
    <property type="match status" value="1"/>
</dbReference>
<dbReference type="SUPFAM" id="SSF56854">
    <property type="entry name" value="Bcl-2 inhibitors of programmed cell death"/>
    <property type="match status" value="1"/>
</dbReference>
<dbReference type="InterPro" id="IPR046371">
    <property type="entry name" value="Bcl-2_BH1-3"/>
</dbReference>
<comment type="similarity">
    <text evidence="2">Belongs to the Bcl-2 family.</text>
</comment>
<evidence type="ECO:0000256" key="5">
    <source>
        <dbReference type="ARBA" id="ARBA00022989"/>
    </source>
</evidence>
<evidence type="ECO:0000259" key="8">
    <source>
        <dbReference type="SMART" id="SM00337"/>
    </source>
</evidence>
<organism evidence="9 10">
    <name type="scientific">Limulus polyphemus</name>
    <name type="common">Atlantic horseshoe crab</name>
    <dbReference type="NCBI Taxonomy" id="6850"/>
    <lineage>
        <taxon>Eukaryota</taxon>
        <taxon>Metazoa</taxon>
        <taxon>Ecdysozoa</taxon>
        <taxon>Arthropoda</taxon>
        <taxon>Chelicerata</taxon>
        <taxon>Merostomata</taxon>
        <taxon>Xiphosura</taxon>
        <taxon>Limulidae</taxon>
        <taxon>Limulus</taxon>
    </lineage>
</organism>
<evidence type="ECO:0000256" key="6">
    <source>
        <dbReference type="ARBA" id="ARBA00023136"/>
    </source>
</evidence>
<dbReference type="GeneID" id="106464472"/>
<feature type="domain" description="Bcl-2 Bcl-2 homology region 1-3" evidence="8">
    <location>
        <begin position="130"/>
        <end position="232"/>
    </location>
</feature>
<dbReference type="Proteomes" id="UP000694941">
    <property type="component" value="Unplaced"/>
</dbReference>
<accession>A0ABM1BDZ7</accession>
<evidence type="ECO:0000313" key="10">
    <source>
        <dbReference type="RefSeq" id="XP_013780070.1"/>
    </source>
</evidence>
<dbReference type="PROSITE" id="PS50062">
    <property type="entry name" value="BCL2_FAMILY"/>
    <property type="match status" value="1"/>
</dbReference>
<keyword evidence="9" id="KW-1185">Reference proteome</keyword>
<keyword evidence="3 7" id="KW-0812">Transmembrane</keyword>
<dbReference type="PRINTS" id="PR01862">
    <property type="entry name" value="BCL2FAMILY"/>
</dbReference>
<comment type="subcellular location">
    <subcellularLocation>
        <location evidence="1">Membrane</location>
        <topology evidence="1">Single-pass membrane protein</topology>
    </subcellularLocation>
</comment>
<dbReference type="InterPro" id="IPR026298">
    <property type="entry name" value="Bcl-2_fam"/>
</dbReference>
<protein>
    <submittedName>
        <fullName evidence="10">Bcl-2-related ovarian killer protein-like</fullName>
    </submittedName>
</protein>
<proteinExistence type="inferred from homology"/>
<sequence>MVFNAGTSNGVSVRNDSFSRPRKLSLQVVFPKPSLSGYAAAIENARDAQLASVSRRKLSQVTHKLSTTMGWRANISHNDVVNQARTMCGRYLRYKLRACGPVHKNLGLQRLRSLTKISNDPVLMSVSEELLHVTDLLERQNPRLFLSVMDSVGIQSLVSETSMLNLFQAVADEIMRQDISWGRIVALYCVAGGLALDCVRLGHPEYVLNLVQGMGSVIEGDVAAWIVYQGGWEALLTRFRATTNVKICHIIMSGVCIILFLVFLVYWIT</sequence>
<name>A0ABM1BDZ7_LIMPO</name>
<keyword evidence="6 7" id="KW-0472">Membrane</keyword>
<keyword evidence="5 7" id="KW-1133">Transmembrane helix</keyword>
<evidence type="ECO:0000256" key="2">
    <source>
        <dbReference type="ARBA" id="ARBA00009458"/>
    </source>
</evidence>
<dbReference type="CDD" id="cd06845">
    <property type="entry name" value="Bcl-2_like"/>
    <property type="match status" value="1"/>
</dbReference>
<evidence type="ECO:0000256" key="1">
    <source>
        <dbReference type="ARBA" id="ARBA00004167"/>
    </source>
</evidence>
<dbReference type="PANTHER" id="PTHR11256:SF48">
    <property type="entry name" value="BCL-2-RELATED OVARIAN KILLER PROTEIN"/>
    <property type="match status" value="1"/>
</dbReference>
<dbReference type="RefSeq" id="XP_013780070.1">
    <property type="nucleotide sequence ID" value="XM_013924616.2"/>
</dbReference>
<gene>
    <name evidence="10" type="primary">LOC106464472</name>
</gene>
<evidence type="ECO:0000256" key="3">
    <source>
        <dbReference type="ARBA" id="ARBA00022692"/>
    </source>
</evidence>
<reference evidence="10" key="1">
    <citation type="submission" date="2025-08" db="UniProtKB">
        <authorList>
            <consortium name="RefSeq"/>
        </authorList>
    </citation>
    <scope>IDENTIFICATION</scope>
    <source>
        <tissue evidence="10">Muscle</tissue>
    </source>
</reference>
<dbReference type="InterPro" id="IPR002475">
    <property type="entry name" value="Bcl2-like"/>
</dbReference>